<sequence length="553" mass="62602">MAPHHQPPLSPPLQPQIAQQQMMQQQQLNPQMQPQISHPLVAHDSDNTSYFGPRQTVFNNTKEELVPMLKYKDYIVDQSHYIQKTPLGTGSFGSVYRAVNKFTGWEVAIKELNGTNLPAKQIEFFKREVMILIQCNDPFLLDFVGFSTEQNLTIVTSFMNHGSLWDILHKYPISPTQKTNIAIGVAHGMRYLHSKGIIHRDLKSPNILLDDKLLPKIADFGLGRIVEKANEGLPPMTSCAGTPNWMAPEQISTQDYSFPVDSYSYGMILYELASGHYPFEGKNPAEIFKLVQEGRRPELPENILGTPLAELIEKCWEQDPSKRPTFDQIYSMFIARNVEFPGTSDYGVKSMLHYINQIDSVKNTTLSADHVNEIMRIRKEYSNQNETAKTLCMCANSGNVEEFIKYFAALPDADVNCRDPQNTNRTPLHCAAYNGHAAMVQFLTGINGIDVNLVDDYKDTPLSIAVQLNRKEVVEILLDCPTINPNISNRYGATPLHYATSIQSAEFVKLLLSTKGIDVMIKDLHHFTAIDMAEKNGFQEILMLLREYIMKNR</sequence>
<dbReference type="InterPro" id="IPR017441">
    <property type="entry name" value="Protein_kinase_ATP_BS"/>
</dbReference>
<dbReference type="PROSITE" id="PS50088">
    <property type="entry name" value="ANK_REPEAT"/>
    <property type="match status" value="2"/>
</dbReference>
<dbReference type="RefSeq" id="XP_068347794.1">
    <property type="nucleotide sequence ID" value="XM_068512498.1"/>
</dbReference>
<dbReference type="Pfam" id="PF00023">
    <property type="entry name" value="Ank"/>
    <property type="match status" value="1"/>
</dbReference>
<evidence type="ECO:0000256" key="5">
    <source>
        <dbReference type="PROSITE-ProRule" id="PRU10141"/>
    </source>
</evidence>
<feature type="domain" description="Protein kinase" evidence="6">
    <location>
        <begin position="81"/>
        <end position="334"/>
    </location>
</feature>
<dbReference type="PROSITE" id="PS50297">
    <property type="entry name" value="ANK_REP_REGION"/>
    <property type="match status" value="2"/>
</dbReference>
<dbReference type="PROSITE" id="PS00108">
    <property type="entry name" value="PROTEIN_KINASE_ST"/>
    <property type="match status" value="1"/>
</dbReference>
<dbReference type="GO" id="GO:0005524">
    <property type="term" value="F:ATP binding"/>
    <property type="evidence" value="ECO:0007669"/>
    <property type="project" value="UniProtKB-UniRule"/>
</dbReference>
<dbReference type="Pfam" id="PF07714">
    <property type="entry name" value="PK_Tyr_Ser-Thr"/>
    <property type="match status" value="1"/>
</dbReference>
<dbReference type="SUPFAM" id="SSF56112">
    <property type="entry name" value="Protein kinase-like (PK-like)"/>
    <property type="match status" value="1"/>
</dbReference>
<dbReference type="InterPro" id="IPR002110">
    <property type="entry name" value="Ankyrin_rpt"/>
</dbReference>
<dbReference type="PRINTS" id="PR00109">
    <property type="entry name" value="TYRKINASE"/>
</dbReference>
<accession>A0A1J4J7M5</accession>
<dbReference type="GO" id="GO:0007165">
    <property type="term" value="P:signal transduction"/>
    <property type="evidence" value="ECO:0007669"/>
    <property type="project" value="TreeGrafter"/>
</dbReference>
<dbReference type="GeneID" id="94847202"/>
<dbReference type="InterPro" id="IPR011009">
    <property type="entry name" value="Kinase-like_dom_sf"/>
</dbReference>
<dbReference type="SUPFAM" id="SSF48403">
    <property type="entry name" value="Ankyrin repeat"/>
    <property type="match status" value="1"/>
</dbReference>
<dbReference type="InterPro" id="IPR001245">
    <property type="entry name" value="Ser-Thr/Tyr_kinase_cat_dom"/>
</dbReference>
<name>A0A1J4J7M5_9EUKA</name>
<evidence type="ECO:0000256" key="1">
    <source>
        <dbReference type="ARBA" id="ARBA00022527"/>
    </source>
</evidence>
<keyword evidence="1" id="KW-0723">Serine/threonine-protein kinase</keyword>
<keyword evidence="2 5" id="KW-0547">Nucleotide-binding</keyword>
<dbReference type="VEuPathDB" id="TrichDB:TRFO_39194"/>
<dbReference type="PROSITE" id="PS00107">
    <property type="entry name" value="PROTEIN_KINASE_ATP"/>
    <property type="match status" value="1"/>
</dbReference>
<keyword evidence="7" id="KW-0808">Transferase</keyword>
<protein>
    <submittedName>
        <fullName evidence="7">TKL family protein kinase</fullName>
    </submittedName>
</protein>
<evidence type="ECO:0000259" key="6">
    <source>
        <dbReference type="PROSITE" id="PS50011"/>
    </source>
</evidence>
<dbReference type="PANTHER" id="PTHR23257">
    <property type="entry name" value="SERINE-THREONINE PROTEIN KINASE"/>
    <property type="match status" value="1"/>
</dbReference>
<gene>
    <name evidence="7" type="ORF">TRFO_39194</name>
</gene>
<dbReference type="InterPro" id="IPR000719">
    <property type="entry name" value="Prot_kinase_dom"/>
</dbReference>
<feature type="repeat" description="ANK" evidence="4">
    <location>
        <begin position="423"/>
        <end position="456"/>
    </location>
</feature>
<dbReference type="GO" id="GO:0004674">
    <property type="term" value="F:protein serine/threonine kinase activity"/>
    <property type="evidence" value="ECO:0007669"/>
    <property type="project" value="UniProtKB-KW"/>
</dbReference>
<keyword evidence="8" id="KW-1185">Reference proteome</keyword>
<dbReference type="SMR" id="A0A1J4J7M5"/>
<dbReference type="Proteomes" id="UP000179807">
    <property type="component" value="Unassembled WGS sequence"/>
</dbReference>
<proteinExistence type="predicted"/>
<keyword evidence="7" id="KW-0418">Kinase</keyword>
<dbReference type="Pfam" id="PF12796">
    <property type="entry name" value="Ank_2"/>
    <property type="match status" value="1"/>
</dbReference>
<dbReference type="OrthoDB" id="774951at2759"/>
<evidence type="ECO:0000256" key="2">
    <source>
        <dbReference type="ARBA" id="ARBA00022741"/>
    </source>
</evidence>
<dbReference type="Gene3D" id="1.10.510.10">
    <property type="entry name" value="Transferase(Phosphotransferase) domain 1"/>
    <property type="match status" value="1"/>
</dbReference>
<feature type="binding site" evidence="5">
    <location>
        <position position="120"/>
    </location>
    <ligand>
        <name>ATP</name>
        <dbReference type="ChEBI" id="CHEBI:30616"/>
    </ligand>
</feature>
<evidence type="ECO:0000256" key="3">
    <source>
        <dbReference type="ARBA" id="ARBA00022840"/>
    </source>
</evidence>
<comment type="caution">
    <text evidence="7">The sequence shown here is derived from an EMBL/GenBank/DDBJ whole genome shotgun (WGS) entry which is preliminary data.</text>
</comment>
<dbReference type="InterPro" id="IPR036770">
    <property type="entry name" value="Ankyrin_rpt-contain_sf"/>
</dbReference>
<dbReference type="GO" id="GO:0005737">
    <property type="term" value="C:cytoplasm"/>
    <property type="evidence" value="ECO:0007669"/>
    <property type="project" value="TreeGrafter"/>
</dbReference>
<dbReference type="PANTHER" id="PTHR23257:SF958">
    <property type="entry name" value="SERINE_THREONINE-PROTEIN KINASE WNK4"/>
    <property type="match status" value="1"/>
</dbReference>
<dbReference type="AlphaFoldDB" id="A0A1J4J7M5"/>
<dbReference type="SMART" id="SM00248">
    <property type="entry name" value="ANK"/>
    <property type="match status" value="4"/>
</dbReference>
<dbReference type="CDD" id="cd13999">
    <property type="entry name" value="STKc_MAP3K-like"/>
    <property type="match status" value="1"/>
</dbReference>
<dbReference type="PROSITE" id="PS50011">
    <property type="entry name" value="PROTEIN_KINASE_DOM"/>
    <property type="match status" value="1"/>
</dbReference>
<feature type="repeat" description="ANK" evidence="4">
    <location>
        <begin position="491"/>
        <end position="524"/>
    </location>
</feature>
<dbReference type="Gene3D" id="1.25.40.20">
    <property type="entry name" value="Ankyrin repeat-containing domain"/>
    <property type="match status" value="1"/>
</dbReference>
<evidence type="ECO:0000313" key="7">
    <source>
        <dbReference type="EMBL" id="OHS94657.1"/>
    </source>
</evidence>
<dbReference type="InterPro" id="IPR050167">
    <property type="entry name" value="Ser_Thr_protein_kinase"/>
</dbReference>
<evidence type="ECO:0000256" key="4">
    <source>
        <dbReference type="PROSITE-ProRule" id="PRU00023"/>
    </source>
</evidence>
<dbReference type="EMBL" id="MLAK01001302">
    <property type="protein sequence ID" value="OHS94657.1"/>
    <property type="molecule type" value="Genomic_DNA"/>
</dbReference>
<dbReference type="InterPro" id="IPR008271">
    <property type="entry name" value="Ser/Thr_kinase_AS"/>
</dbReference>
<dbReference type="SMART" id="SM00220">
    <property type="entry name" value="S_TKc"/>
    <property type="match status" value="1"/>
</dbReference>
<reference evidence="7" key="1">
    <citation type="submission" date="2016-10" db="EMBL/GenBank/DDBJ databases">
        <authorList>
            <person name="Benchimol M."/>
            <person name="Almeida L.G."/>
            <person name="Vasconcelos A.T."/>
            <person name="Perreira-Neves A."/>
            <person name="Rosa I.A."/>
            <person name="Tasca T."/>
            <person name="Bogo M.R."/>
            <person name="de Souza W."/>
        </authorList>
    </citation>
    <scope>NUCLEOTIDE SEQUENCE [LARGE SCALE GENOMIC DNA]</scope>
    <source>
        <strain evidence="7">K</strain>
    </source>
</reference>
<evidence type="ECO:0000313" key="8">
    <source>
        <dbReference type="Proteomes" id="UP000179807"/>
    </source>
</evidence>
<keyword evidence="3 5" id="KW-0067">ATP-binding</keyword>
<keyword evidence="4" id="KW-0040">ANK repeat</keyword>
<organism evidence="7 8">
    <name type="scientific">Tritrichomonas foetus</name>
    <dbReference type="NCBI Taxonomy" id="1144522"/>
    <lineage>
        <taxon>Eukaryota</taxon>
        <taxon>Metamonada</taxon>
        <taxon>Parabasalia</taxon>
        <taxon>Tritrichomonadida</taxon>
        <taxon>Tritrichomonadidae</taxon>
        <taxon>Tritrichomonas</taxon>
    </lineage>
</organism>